<dbReference type="EMBL" id="LWUJ01000010">
    <property type="protein sequence ID" value="OAL10626.1"/>
    <property type="molecule type" value="Genomic_DNA"/>
</dbReference>
<evidence type="ECO:0000313" key="3">
    <source>
        <dbReference type="Proteomes" id="UP000077623"/>
    </source>
</evidence>
<feature type="coiled-coil region" evidence="1">
    <location>
        <begin position="164"/>
        <end position="191"/>
    </location>
</feature>
<gene>
    <name evidence="2" type="ORF">A6V39_00980</name>
</gene>
<organism evidence="2 3">
    <name type="scientific">Candidatus Mycoplasma haematobovis</name>
    <dbReference type="NCBI Taxonomy" id="432608"/>
    <lineage>
        <taxon>Bacteria</taxon>
        <taxon>Bacillati</taxon>
        <taxon>Mycoplasmatota</taxon>
        <taxon>Mollicutes</taxon>
        <taxon>Mycoplasmataceae</taxon>
        <taxon>Mycoplasma</taxon>
    </lineage>
</organism>
<keyword evidence="1" id="KW-0175">Coiled coil</keyword>
<dbReference type="Proteomes" id="UP000077623">
    <property type="component" value="Unassembled WGS sequence"/>
</dbReference>
<reference evidence="3" key="1">
    <citation type="submission" date="2016-04" db="EMBL/GenBank/DDBJ databases">
        <authorList>
            <person name="Quiroz-Castaneda R.E."/>
            <person name="Martinez-Ocampo F."/>
        </authorList>
    </citation>
    <scope>NUCLEOTIDE SEQUENCE [LARGE SCALE GENOMIC DNA]</scope>
    <source>
        <strain evidence="3">INIFAP01</strain>
    </source>
</reference>
<proteinExistence type="predicted"/>
<protein>
    <submittedName>
        <fullName evidence="2">Uncharacterized protein</fullName>
    </submittedName>
</protein>
<dbReference type="RefSeq" id="WP_187149861.1">
    <property type="nucleotide sequence ID" value="NZ_LWUJ01000010.1"/>
</dbReference>
<evidence type="ECO:0000313" key="2">
    <source>
        <dbReference type="EMBL" id="OAL10626.1"/>
    </source>
</evidence>
<sequence>MKQWITKTYPFLARNIPNLIKEFSWTKTKELISQYGSLSKDILSFMSNIFKGGFDGNESMLAQLFKALEKPNFGEFLSATGELASKKGDVFREMDGKDFGDFVNAYNADPTGTTKIIKEFSNKPETEKANKDTLMNALKPSALRERVQIAIENAKKFTLKSQLDEREKEEAKKAHETLNKLLDEIKRILGNYSK</sequence>
<comment type="caution">
    <text evidence="2">The sequence shown here is derived from an EMBL/GenBank/DDBJ whole genome shotgun (WGS) entry which is preliminary data.</text>
</comment>
<name>A0A1A9QFA0_9MOLU</name>
<accession>A0A1A9QFA0</accession>
<keyword evidence="3" id="KW-1185">Reference proteome</keyword>
<dbReference type="AlphaFoldDB" id="A0A1A9QFA0"/>
<evidence type="ECO:0000256" key="1">
    <source>
        <dbReference type="SAM" id="Coils"/>
    </source>
</evidence>